<feature type="region of interest" description="Disordered" evidence="1">
    <location>
        <begin position="139"/>
        <end position="173"/>
    </location>
</feature>
<feature type="transmembrane region" description="Helical" evidence="2">
    <location>
        <begin position="113"/>
        <end position="134"/>
    </location>
</feature>
<feature type="region of interest" description="Disordered" evidence="1">
    <location>
        <begin position="1"/>
        <end position="104"/>
    </location>
</feature>
<sequence>MTDGYSGGPGGQPTADDDPFAHLYRREGGAPAEETAPISHAPGVPRTSYNQVRTVGERQYGQPAPHYAAPETYGGPGARPQPEPGDGYGPGPGHGGGRRGAGGGGGGLQGNPLLLGAIAVVATVVIAIGAAMLFSKDDEKKDAGPATTASAPAGEAKKKQDGKDKDAAKPKLSPPLDAAKAVLAGGTVLAGDIPGAKSAGGQYIAGITAPGASATWTVEVPAAGSYHVYVDYGVPGKDQALTLTVNGEAQTRKLNMKNFANAKAGEWDKGWTYTYALADLKAGTNTIALSCQPGDTCEVNLDRLEVRAGER</sequence>
<gene>
    <name evidence="4" type="ORF">ACFQLX_11170</name>
</gene>
<dbReference type="EMBL" id="JBHSZO010000014">
    <property type="protein sequence ID" value="MFC7218724.1"/>
    <property type="molecule type" value="Genomic_DNA"/>
</dbReference>
<feature type="compositionally biased region" description="Gly residues" evidence="1">
    <location>
        <begin position="86"/>
        <end position="104"/>
    </location>
</feature>
<keyword evidence="2" id="KW-1133">Transmembrane helix</keyword>
<keyword evidence="2" id="KW-0812">Transmembrane</keyword>
<evidence type="ECO:0000313" key="4">
    <source>
        <dbReference type="EMBL" id="MFC7218724.1"/>
    </source>
</evidence>
<dbReference type="Gene3D" id="2.60.120.260">
    <property type="entry name" value="Galactose-binding domain-like"/>
    <property type="match status" value="1"/>
</dbReference>
<dbReference type="InterPro" id="IPR005084">
    <property type="entry name" value="CBM6"/>
</dbReference>
<feature type="domain" description="CBM6" evidence="3">
    <location>
        <begin position="174"/>
        <end position="307"/>
    </location>
</feature>
<name>A0ABW2GD55_9ACTN</name>
<dbReference type="PROSITE" id="PS51175">
    <property type="entry name" value="CBM6"/>
    <property type="match status" value="1"/>
</dbReference>
<keyword evidence="5" id="KW-1185">Reference proteome</keyword>
<accession>A0ABW2GD55</accession>
<dbReference type="SUPFAM" id="SSF49785">
    <property type="entry name" value="Galactose-binding domain-like"/>
    <property type="match status" value="1"/>
</dbReference>
<feature type="compositionally biased region" description="Low complexity" evidence="1">
    <location>
        <begin position="144"/>
        <end position="154"/>
    </location>
</feature>
<dbReference type="RefSeq" id="WP_386414145.1">
    <property type="nucleotide sequence ID" value="NZ_JBHSZO010000014.1"/>
</dbReference>
<keyword evidence="2" id="KW-0472">Membrane</keyword>
<organism evidence="4 5">
    <name type="scientific">Streptomyces polyrhachis</name>
    <dbReference type="NCBI Taxonomy" id="1282885"/>
    <lineage>
        <taxon>Bacteria</taxon>
        <taxon>Bacillati</taxon>
        <taxon>Actinomycetota</taxon>
        <taxon>Actinomycetes</taxon>
        <taxon>Kitasatosporales</taxon>
        <taxon>Streptomycetaceae</taxon>
        <taxon>Streptomyces</taxon>
    </lineage>
</organism>
<comment type="caution">
    <text evidence="4">The sequence shown here is derived from an EMBL/GenBank/DDBJ whole genome shotgun (WGS) entry which is preliminary data.</text>
</comment>
<protein>
    <submittedName>
        <fullName evidence="4">Carbohydrate-binding protein</fullName>
    </submittedName>
</protein>
<reference evidence="5" key="1">
    <citation type="journal article" date="2019" name="Int. J. Syst. Evol. Microbiol.">
        <title>The Global Catalogue of Microorganisms (GCM) 10K type strain sequencing project: providing services to taxonomists for standard genome sequencing and annotation.</title>
        <authorList>
            <consortium name="The Broad Institute Genomics Platform"/>
            <consortium name="The Broad Institute Genome Sequencing Center for Infectious Disease"/>
            <person name="Wu L."/>
            <person name="Ma J."/>
        </authorList>
    </citation>
    <scope>NUCLEOTIDE SEQUENCE [LARGE SCALE GENOMIC DNA]</scope>
    <source>
        <strain evidence="5">CGMCC 1.13681</strain>
    </source>
</reference>
<evidence type="ECO:0000256" key="1">
    <source>
        <dbReference type="SAM" id="MobiDB-lite"/>
    </source>
</evidence>
<dbReference type="Proteomes" id="UP001596413">
    <property type="component" value="Unassembled WGS sequence"/>
</dbReference>
<evidence type="ECO:0000256" key="2">
    <source>
        <dbReference type="SAM" id="Phobius"/>
    </source>
</evidence>
<proteinExistence type="predicted"/>
<evidence type="ECO:0000259" key="3">
    <source>
        <dbReference type="PROSITE" id="PS51175"/>
    </source>
</evidence>
<feature type="compositionally biased region" description="Basic and acidic residues" evidence="1">
    <location>
        <begin position="155"/>
        <end position="169"/>
    </location>
</feature>
<evidence type="ECO:0000313" key="5">
    <source>
        <dbReference type="Proteomes" id="UP001596413"/>
    </source>
</evidence>
<dbReference type="InterPro" id="IPR008979">
    <property type="entry name" value="Galactose-bd-like_sf"/>
</dbReference>
<feature type="compositionally biased region" description="Gly residues" evidence="1">
    <location>
        <begin position="1"/>
        <end position="11"/>
    </location>
</feature>